<dbReference type="Gene3D" id="3.40.50.300">
    <property type="entry name" value="P-loop containing nucleotide triphosphate hydrolases"/>
    <property type="match status" value="1"/>
</dbReference>
<evidence type="ECO:0000256" key="3">
    <source>
        <dbReference type="NCBIfam" id="TIGR00152"/>
    </source>
</evidence>
<dbReference type="PANTHER" id="PTHR10695:SF46">
    <property type="entry name" value="BIFUNCTIONAL COENZYME A SYNTHASE-RELATED"/>
    <property type="match status" value="1"/>
</dbReference>
<comment type="caution">
    <text evidence="4">The sequence shown here is derived from an EMBL/GenBank/DDBJ whole genome shotgun (WGS) entry which is preliminary data.</text>
</comment>
<keyword evidence="1" id="KW-0547">Nucleotide-binding</keyword>
<dbReference type="Pfam" id="PF01121">
    <property type="entry name" value="CoaE"/>
    <property type="match status" value="1"/>
</dbReference>
<dbReference type="SUPFAM" id="SSF52540">
    <property type="entry name" value="P-loop containing nucleoside triphosphate hydrolases"/>
    <property type="match status" value="1"/>
</dbReference>
<dbReference type="PANTHER" id="PTHR10695">
    <property type="entry name" value="DEPHOSPHO-COA KINASE-RELATED"/>
    <property type="match status" value="1"/>
</dbReference>
<evidence type="ECO:0000313" key="4">
    <source>
        <dbReference type="EMBL" id="PZR78283.1"/>
    </source>
</evidence>
<dbReference type="NCBIfam" id="TIGR00152">
    <property type="entry name" value="dephospho-CoA kinase"/>
    <property type="match status" value="1"/>
</dbReference>
<feature type="non-terminal residue" evidence="4">
    <location>
        <position position="119"/>
    </location>
</feature>
<organism evidence="4 5">
    <name type="scientific">Candidatus Aeolococcus gillhamiae</name>
    <dbReference type="NCBI Taxonomy" id="3127015"/>
    <lineage>
        <taxon>Bacteria</taxon>
        <taxon>Bacillati</taxon>
        <taxon>Candidatus Dormiibacterota</taxon>
        <taxon>Candidatus Dormibacteria</taxon>
        <taxon>Candidatus Aeolococcales</taxon>
        <taxon>Candidatus Aeolococcaceae</taxon>
        <taxon>Candidatus Aeolococcus</taxon>
    </lineage>
</organism>
<dbReference type="EC" id="2.7.1.24" evidence="3"/>
<evidence type="ECO:0000313" key="5">
    <source>
        <dbReference type="Proteomes" id="UP000248724"/>
    </source>
</evidence>
<dbReference type="GO" id="GO:0004140">
    <property type="term" value="F:dephospho-CoA kinase activity"/>
    <property type="evidence" value="ECO:0007669"/>
    <property type="project" value="UniProtKB-UniRule"/>
</dbReference>
<dbReference type="GO" id="GO:0005524">
    <property type="term" value="F:ATP binding"/>
    <property type="evidence" value="ECO:0007669"/>
    <property type="project" value="UniProtKB-KW"/>
</dbReference>
<accession>A0A2W5YZ85</accession>
<proteinExistence type="predicted"/>
<keyword evidence="4" id="KW-0418">Kinase</keyword>
<dbReference type="InterPro" id="IPR001977">
    <property type="entry name" value="Depp_CoAkinase"/>
</dbReference>
<dbReference type="GO" id="GO:0005737">
    <property type="term" value="C:cytoplasm"/>
    <property type="evidence" value="ECO:0007669"/>
    <property type="project" value="UniProtKB-UniRule"/>
</dbReference>
<keyword evidence="2" id="KW-0067">ATP-binding</keyword>
<dbReference type="InterPro" id="IPR027417">
    <property type="entry name" value="P-loop_NTPase"/>
</dbReference>
<name>A0A2W5YZ85_9BACT</name>
<evidence type="ECO:0000256" key="2">
    <source>
        <dbReference type="ARBA" id="ARBA00022840"/>
    </source>
</evidence>
<dbReference type="Proteomes" id="UP000248724">
    <property type="component" value="Unassembled WGS sequence"/>
</dbReference>
<sequence length="119" mass="12005">MPTPTAATPSTPPTVIYWLSGCGRSSPAAIPCSTRRRPPQVVVVGLTGAIGSGKSSVAALLAERGAVVVDSDDLAREVVEPGQAAHAAVIERFGPGVVVGDGQIDRQTLADMAFADPAA</sequence>
<dbReference type="PROSITE" id="PS51219">
    <property type="entry name" value="DPCK"/>
    <property type="match status" value="1"/>
</dbReference>
<reference evidence="4 5" key="1">
    <citation type="journal article" date="2017" name="Nature">
        <title>Atmospheric trace gases support primary production in Antarctic desert surface soil.</title>
        <authorList>
            <person name="Ji M."/>
            <person name="Greening C."/>
            <person name="Vanwonterghem I."/>
            <person name="Carere C.R."/>
            <person name="Bay S.K."/>
            <person name="Steen J.A."/>
            <person name="Montgomery K."/>
            <person name="Lines T."/>
            <person name="Beardall J."/>
            <person name="van Dorst J."/>
            <person name="Snape I."/>
            <person name="Stott M.B."/>
            <person name="Hugenholtz P."/>
            <person name="Ferrari B.C."/>
        </authorList>
    </citation>
    <scope>NUCLEOTIDE SEQUENCE [LARGE SCALE GENOMIC DNA]</scope>
    <source>
        <strain evidence="4">RRmetagenome_bin12</strain>
    </source>
</reference>
<dbReference type="EMBL" id="QHBU01000264">
    <property type="protein sequence ID" value="PZR78283.1"/>
    <property type="molecule type" value="Genomic_DNA"/>
</dbReference>
<evidence type="ECO:0000256" key="1">
    <source>
        <dbReference type="ARBA" id="ARBA00022741"/>
    </source>
</evidence>
<dbReference type="GO" id="GO:0015937">
    <property type="term" value="P:coenzyme A biosynthetic process"/>
    <property type="evidence" value="ECO:0007669"/>
    <property type="project" value="UniProtKB-UniRule"/>
</dbReference>
<protein>
    <recommendedName>
        <fullName evidence="3">Dephospho-CoA kinase</fullName>
        <ecNumber evidence="3">2.7.1.24</ecNumber>
    </recommendedName>
</protein>
<keyword evidence="4" id="KW-0808">Transferase</keyword>
<gene>
    <name evidence="4" type="primary">coaE</name>
    <name evidence="4" type="ORF">DLM65_13395</name>
</gene>
<dbReference type="AlphaFoldDB" id="A0A2W5YZ85"/>
<dbReference type="CDD" id="cd02022">
    <property type="entry name" value="DPCK"/>
    <property type="match status" value="1"/>
</dbReference>